<dbReference type="EC" id="1.5.1.54" evidence="12"/>
<evidence type="ECO:0000256" key="10">
    <source>
        <dbReference type="ARBA" id="ARBA00034478"/>
    </source>
</evidence>
<evidence type="ECO:0000256" key="3">
    <source>
        <dbReference type="ARBA" id="ARBA00006743"/>
    </source>
</evidence>
<keyword evidence="5 12" id="KW-0285">Flavoprotein</keyword>
<dbReference type="UniPathway" id="UPA00193"/>
<gene>
    <name evidence="13" type="ORF">PS2015_86</name>
</gene>
<evidence type="ECO:0000313" key="14">
    <source>
        <dbReference type="Proteomes" id="UP000065641"/>
    </source>
</evidence>
<dbReference type="GO" id="GO:0071949">
    <property type="term" value="F:FAD binding"/>
    <property type="evidence" value="ECO:0007669"/>
    <property type="project" value="TreeGrafter"/>
</dbReference>
<evidence type="ECO:0000256" key="1">
    <source>
        <dbReference type="ARBA" id="ARBA00001974"/>
    </source>
</evidence>
<comment type="pathway">
    <text evidence="10">Amino-acid biosynthesis; L-methionine biosynthesis via de novo pathway.</text>
</comment>
<dbReference type="InterPro" id="IPR003171">
    <property type="entry name" value="Mehydrof_redctse-like"/>
</dbReference>
<dbReference type="GO" id="GO:0009086">
    <property type="term" value="P:methionine biosynthetic process"/>
    <property type="evidence" value="ECO:0007669"/>
    <property type="project" value="UniProtKB-KW"/>
</dbReference>
<evidence type="ECO:0000256" key="8">
    <source>
        <dbReference type="ARBA" id="ARBA00023027"/>
    </source>
</evidence>
<dbReference type="PATRIC" id="fig|1249552.3.peg.88"/>
<dbReference type="NCBIfam" id="TIGR00676">
    <property type="entry name" value="fadh2"/>
    <property type="match status" value="1"/>
</dbReference>
<dbReference type="KEGG" id="pspi:PS2015_86"/>
<dbReference type="GO" id="GO:0005829">
    <property type="term" value="C:cytosol"/>
    <property type="evidence" value="ECO:0007669"/>
    <property type="project" value="InterPro"/>
</dbReference>
<dbReference type="Gene3D" id="3.20.20.220">
    <property type="match status" value="1"/>
</dbReference>
<proteinExistence type="inferred from homology"/>
<dbReference type="InterPro" id="IPR004620">
    <property type="entry name" value="MTHF_reductase_bac"/>
</dbReference>
<dbReference type="Pfam" id="PF02219">
    <property type="entry name" value="MTHFR"/>
    <property type="match status" value="1"/>
</dbReference>
<comment type="pathway">
    <text evidence="2 12">One-carbon metabolism; tetrahydrofolate interconversion.</text>
</comment>
<dbReference type="RefSeq" id="WP_058020315.1">
    <property type="nucleotide sequence ID" value="NZ_CP013189.1"/>
</dbReference>
<evidence type="ECO:0000256" key="7">
    <source>
        <dbReference type="ARBA" id="ARBA00023002"/>
    </source>
</evidence>
<dbReference type="AlphaFoldDB" id="A0A0S2K9W5"/>
<evidence type="ECO:0000256" key="6">
    <source>
        <dbReference type="ARBA" id="ARBA00022827"/>
    </source>
</evidence>
<dbReference type="GO" id="GO:0035999">
    <property type="term" value="P:tetrahydrofolate interconversion"/>
    <property type="evidence" value="ECO:0007669"/>
    <property type="project" value="UniProtKB-UniPathway"/>
</dbReference>
<keyword evidence="9" id="KW-0486">Methionine biosynthesis</keyword>
<dbReference type="OrthoDB" id="9812555at2"/>
<comment type="similarity">
    <text evidence="3 12">Belongs to the methylenetetrahydrofolate reductase family.</text>
</comment>
<evidence type="ECO:0000313" key="13">
    <source>
        <dbReference type="EMBL" id="ALO44783.1"/>
    </source>
</evidence>
<keyword evidence="7 12" id="KW-0560">Oxidoreductase</keyword>
<dbReference type="GO" id="GO:0106312">
    <property type="term" value="F:methylenetetrahydrofolate reductase (NADH) activity"/>
    <property type="evidence" value="ECO:0007669"/>
    <property type="project" value="UniProtKB-EC"/>
</dbReference>
<evidence type="ECO:0000256" key="11">
    <source>
        <dbReference type="ARBA" id="ARBA00048628"/>
    </source>
</evidence>
<evidence type="ECO:0000256" key="9">
    <source>
        <dbReference type="ARBA" id="ARBA00023167"/>
    </source>
</evidence>
<dbReference type="CDD" id="cd00537">
    <property type="entry name" value="MTHFR"/>
    <property type="match status" value="1"/>
</dbReference>
<keyword evidence="6 12" id="KW-0274">FAD</keyword>
<dbReference type="SUPFAM" id="SSF51730">
    <property type="entry name" value="FAD-linked oxidoreductase"/>
    <property type="match status" value="1"/>
</dbReference>
<dbReference type="InterPro" id="IPR029041">
    <property type="entry name" value="FAD-linked_oxidoreductase-like"/>
</dbReference>
<dbReference type="STRING" id="1249552.PS2015_86"/>
<keyword evidence="4" id="KW-0028">Amino-acid biosynthesis</keyword>
<dbReference type="EMBL" id="CP013189">
    <property type="protein sequence ID" value="ALO44783.1"/>
    <property type="molecule type" value="Genomic_DNA"/>
</dbReference>
<protein>
    <recommendedName>
        <fullName evidence="12">Methylenetetrahydrofolate reductase</fullName>
        <ecNumber evidence="12">1.5.1.54</ecNumber>
    </recommendedName>
</protein>
<evidence type="ECO:0000256" key="12">
    <source>
        <dbReference type="RuleBase" id="RU003862"/>
    </source>
</evidence>
<accession>A0A0S2K9W5</accession>
<dbReference type="PANTHER" id="PTHR45754:SF3">
    <property type="entry name" value="METHYLENETETRAHYDROFOLATE REDUCTASE (NADPH)"/>
    <property type="match status" value="1"/>
</dbReference>
<evidence type="ECO:0000256" key="4">
    <source>
        <dbReference type="ARBA" id="ARBA00022605"/>
    </source>
</evidence>
<sequence length="281" mass="31387">MDIKNPDARFSFEFFPPRTEAGMEKLMIVHQELAALQPDFFSVTYGAGGSTKDGTRQAVTNISQAGSAVAPHLSFGGSSKEEILTLLESYRAMGVNRLVALRGDIPSGTGVASQYYYANELIEFIRAETGDHFHIEVACYPEIHPQSDSYDKDIYYFKKKVDAGANSAITQYFYNPDAYFYFVDNCEKAGIEIPIVPGIMPITNFNNLQRFSNNCGAEIPRWIRQRLQSYGDDTASIRAFGADVVLNLCEDLLAGGAPGLHFYSMNQTEPVRQIWQQLDLR</sequence>
<dbReference type="PANTHER" id="PTHR45754">
    <property type="entry name" value="METHYLENETETRAHYDROFOLATE REDUCTASE"/>
    <property type="match status" value="1"/>
</dbReference>
<comment type="cofactor">
    <cofactor evidence="1 12">
        <name>FAD</name>
        <dbReference type="ChEBI" id="CHEBI:57692"/>
    </cofactor>
</comment>
<keyword evidence="8" id="KW-0520">NAD</keyword>
<dbReference type="Proteomes" id="UP000065641">
    <property type="component" value="Chromosome"/>
</dbReference>
<name>A0A0S2K9W5_9GAMM</name>
<keyword evidence="14" id="KW-1185">Reference proteome</keyword>
<reference evidence="13 14" key="1">
    <citation type="submission" date="2015-11" db="EMBL/GenBank/DDBJ databases">
        <authorList>
            <person name="Zhang Y."/>
            <person name="Guo Z."/>
        </authorList>
    </citation>
    <scope>NUCLEOTIDE SEQUENCE [LARGE SCALE GENOMIC DNA]</scope>
    <source>
        <strain evidence="13 14">KCTC 32221</strain>
    </source>
</reference>
<evidence type="ECO:0000256" key="5">
    <source>
        <dbReference type="ARBA" id="ARBA00022630"/>
    </source>
</evidence>
<organism evidence="13 14">
    <name type="scientific">Pseudohongiella spirulinae</name>
    <dbReference type="NCBI Taxonomy" id="1249552"/>
    <lineage>
        <taxon>Bacteria</taxon>
        <taxon>Pseudomonadati</taxon>
        <taxon>Pseudomonadota</taxon>
        <taxon>Gammaproteobacteria</taxon>
        <taxon>Pseudomonadales</taxon>
        <taxon>Pseudohongiellaceae</taxon>
        <taxon>Pseudohongiella</taxon>
    </lineage>
</organism>
<evidence type="ECO:0000256" key="2">
    <source>
        <dbReference type="ARBA" id="ARBA00004777"/>
    </source>
</evidence>
<comment type="catalytic activity">
    <reaction evidence="11">
        <text>(6S)-5-methyl-5,6,7,8-tetrahydrofolate + NAD(+) = (6R)-5,10-methylene-5,6,7,8-tetrahydrofolate + NADH + H(+)</text>
        <dbReference type="Rhea" id="RHEA:19821"/>
        <dbReference type="ChEBI" id="CHEBI:15378"/>
        <dbReference type="ChEBI" id="CHEBI:15636"/>
        <dbReference type="ChEBI" id="CHEBI:18608"/>
        <dbReference type="ChEBI" id="CHEBI:57540"/>
        <dbReference type="ChEBI" id="CHEBI:57945"/>
        <dbReference type="EC" id="1.5.1.54"/>
    </reaction>
    <physiologicalReaction direction="right-to-left" evidence="11">
        <dbReference type="Rhea" id="RHEA:19823"/>
    </physiologicalReaction>
</comment>